<dbReference type="InterPro" id="IPR008207">
    <property type="entry name" value="Sig_transdc_His_kin_Hpt_dom"/>
</dbReference>
<dbReference type="PROSITE" id="PS50894">
    <property type="entry name" value="HPT"/>
    <property type="match status" value="1"/>
</dbReference>
<feature type="domain" description="Response regulatory" evidence="25">
    <location>
        <begin position="1427"/>
        <end position="1545"/>
    </location>
</feature>
<dbReference type="InterPro" id="IPR001789">
    <property type="entry name" value="Sig_transdc_resp-reg_receiver"/>
</dbReference>
<evidence type="ECO:0000256" key="8">
    <source>
        <dbReference type="ARBA" id="ARBA00022729"/>
    </source>
</evidence>
<feature type="domain" description="PAC" evidence="27">
    <location>
        <begin position="457"/>
        <end position="511"/>
    </location>
</feature>
<dbReference type="SMART" id="SM00086">
    <property type="entry name" value="PAC"/>
    <property type="match status" value="3"/>
</dbReference>
<evidence type="ECO:0000259" key="29">
    <source>
        <dbReference type="PROSITE" id="PS50894"/>
    </source>
</evidence>
<dbReference type="PROSITE" id="PS50109">
    <property type="entry name" value="HIS_KIN"/>
    <property type="match status" value="1"/>
</dbReference>
<dbReference type="FunFam" id="1.10.287.130:FF:000002">
    <property type="entry name" value="Two-component osmosensing histidine kinase"/>
    <property type="match status" value="1"/>
</dbReference>
<dbReference type="Gene3D" id="1.20.120.160">
    <property type="entry name" value="HPT domain"/>
    <property type="match status" value="1"/>
</dbReference>
<dbReference type="InterPro" id="IPR005467">
    <property type="entry name" value="His_kinase_dom"/>
</dbReference>
<keyword evidence="14" id="KW-0843">Virulence</keyword>
<dbReference type="SUPFAM" id="SSF47226">
    <property type="entry name" value="Histidine-containing phosphotransfer domain, HPT domain"/>
    <property type="match status" value="1"/>
</dbReference>
<dbReference type="GO" id="GO:0005524">
    <property type="term" value="F:ATP binding"/>
    <property type="evidence" value="ECO:0007669"/>
    <property type="project" value="UniProtKB-KW"/>
</dbReference>
<keyword evidence="6 31" id="KW-0808">Transferase</keyword>
<dbReference type="PROSITE" id="PS50113">
    <property type="entry name" value="PAC"/>
    <property type="match status" value="3"/>
</dbReference>
<dbReference type="OrthoDB" id="5519028at2"/>
<name>A0A4R3LFH7_9BURK</name>
<evidence type="ECO:0000256" key="20">
    <source>
        <dbReference type="PROSITE-ProRule" id="PRU00110"/>
    </source>
</evidence>
<evidence type="ECO:0000256" key="10">
    <source>
        <dbReference type="ARBA" id="ARBA00022777"/>
    </source>
</evidence>
<dbReference type="CDD" id="cd00130">
    <property type="entry name" value="PAS"/>
    <property type="match status" value="3"/>
</dbReference>
<dbReference type="CDD" id="cd00082">
    <property type="entry name" value="HisKA"/>
    <property type="match status" value="1"/>
</dbReference>
<dbReference type="Pfam" id="PF02518">
    <property type="entry name" value="HATPase_c"/>
    <property type="match status" value="1"/>
</dbReference>
<evidence type="ECO:0000256" key="12">
    <source>
        <dbReference type="ARBA" id="ARBA00022989"/>
    </source>
</evidence>
<dbReference type="CDD" id="cd17546">
    <property type="entry name" value="REC_hyHK_CKI1_RcsC-like"/>
    <property type="match status" value="2"/>
</dbReference>
<proteinExistence type="predicted"/>
<dbReference type="Gene3D" id="3.30.450.20">
    <property type="entry name" value="PAS domain"/>
    <property type="match status" value="4"/>
</dbReference>
<evidence type="ECO:0000259" key="24">
    <source>
        <dbReference type="PROSITE" id="PS50109"/>
    </source>
</evidence>
<dbReference type="InterPro" id="IPR003594">
    <property type="entry name" value="HATPase_dom"/>
</dbReference>
<feature type="transmembrane region" description="Helical" evidence="23">
    <location>
        <begin position="23"/>
        <end position="43"/>
    </location>
</feature>
<organism evidence="30 32">
    <name type="scientific">Tepidimonas ignava</name>
    <dbReference type="NCBI Taxonomy" id="114249"/>
    <lineage>
        <taxon>Bacteria</taxon>
        <taxon>Pseudomonadati</taxon>
        <taxon>Pseudomonadota</taxon>
        <taxon>Betaproteobacteria</taxon>
        <taxon>Burkholderiales</taxon>
        <taxon>Tepidimonas</taxon>
    </lineage>
</organism>
<evidence type="ECO:0000256" key="1">
    <source>
        <dbReference type="ARBA" id="ARBA00000085"/>
    </source>
</evidence>
<dbReference type="InterPro" id="IPR036890">
    <property type="entry name" value="HATPase_C_sf"/>
</dbReference>
<feature type="domain" description="Response regulatory" evidence="25">
    <location>
        <begin position="1284"/>
        <end position="1405"/>
    </location>
</feature>
<dbReference type="PANTHER" id="PTHR45339">
    <property type="entry name" value="HYBRID SIGNAL TRANSDUCTION HISTIDINE KINASE J"/>
    <property type="match status" value="1"/>
</dbReference>
<evidence type="ECO:0000256" key="19">
    <source>
        <dbReference type="ARBA" id="ARBA00070152"/>
    </source>
</evidence>
<evidence type="ECO:0000256" key="15">
    <source>
        <dbReference type="ARBA" id="ARBA00023136"/>
    </source>
</evidence>
<evidence type="ECO:0000256" key="9">
    <source>
        <dbReference type="ARBA" id="ARBA00022741"/>
    </source>
</evidence>
<comment type="catalytic activity">
    <reaction evidence="1">
        <text>ATP + protein L-histidine = ADP + protein N-phospho-L-histidine.</text>
        <dbReference type="EC" id="2.7.13.3"/>
    </reaction>
</comment>
<comment type="subcellular location">
    <subcellularLocation>
        <location evidence="2">Cell membrane</location>
        <topology evidence="2">Multi-pass membrane protein</topology>
    </subcellularLocation>
</comment>
<dbReference type="GO" id="GO:0005886">
    <property type="term" value="C:plasma membrane"/>
    <property type="evidence" value="ECO:0007669"/>
    <property type="project" value="UniProtKB-SubCell"/>
</dbReference>
<feature type="modified residue" description="4-aspartylphosphate" evidence="21">
    <location>
        <position position="1335"/>
    </location>
</feature>
<feature type="transmembrane region" description="Helical" evidence="23">
    <location>
        <begin position="345"/>
        <end position="369"/>
    </location>
</feature>
<dbReference type="InterPro" id="IPR042240">
    <property type="entry name" value="CHASE_sf"/>
</dbReference>
<dbReference type="InterPro" id="IPR036097">
    <property type="entry name" value="HisK_dim/P_sf"/>
</dbReference>
<feature type="domain" description="PAC" evidence="27">
    <location>
        <begin position="585"/>
        <end position="639"/>
    </location>
</feature>
<sequence length="1793" mass="195152">MARAFPVDHDAALGRLRWGGPGWMAVVVALLVLALGLGVSVWLQQRARTELQTYLDHELDGAQARLQAAFDRYGALLLGVRGWLHAQPEADWRAARAYVGPLELPERYPATSGLAFVRRVPSAEVGHWLAQARQRGLPVEVRYRLLRPHDDPARDRYLIDWIEPSGQEHLIGLELASDPLRWQAMQQAAATGELVVTAPLRLANTARDEYGLLLVLPMYRGGWTPASVEQRWEALQGFAVLGVPAQALAREAGLTGERYDWHWIDPEAPRAASDAPPGQPVQLDGPRGVSLLDGDRHGGVQRGLAGQNGLDGAWAGAQRSVELAGRRYELWVRSTPALERQWQPVAAAIVGVGALPVALLAGWSTMAVFRLRRAEREQLRLLQSDVQRLSLVARHTHNGIIITDRAGRVEWVNDACERLTGYTRAELLGQIPGRLLQCPETDPAAVATLRAAVQRGQGCEVDILNRAKDGRRYWVNIELIALYDAAGVCTGFMAVEVDVTERVRTQERLQAALAEAQGLMRTVSEHAIVSQAAPDGTIVDVNEAFCAISGYARDELIGAPHNIINSGHHDAAFWADFWRTIRSGRAWRGEICNRAKDGRLYWVDSIVAPLLDAQGHIERYLSIRFDITPRKQVEAALAASRRRLENIVRATGAGTWVWQPDSGDIEVDTRWLRLVGRPESGPLRLGVATWVEHVHPDDLPGAMLALQAYADGLSDSFEYTLRLRHTDGHWLWVRARGEVFERDAAGRAREVYGTTLDITDLKVAEEAAARAEALLRSAIETLPDGFALYDEHDRLVFCNERYRQIYAVSAPMLEPGRTFEEIIRYGAERGQYAEAVGRVDAWVAERLQRHRAANDDFVQRLADGRVLRIVERRTPEGYTVGFRIDVTDLENARRAAEDNRDLLISALDAAGAALSVFDAQERLLWANDRFYQMHAALADILQPGVTFETFIRTGVERRSIDLGGAEPEAWLQQRLADFRAGTTDRVVHRPNGQALRIVERNTASGLHVGLRYDVTELENARRAAEEASRAKSQFVANMSHEIRTPMNAVLGMLQLLLGTALDARQRDYAEKAESAAKSLLGILNDILDFSKIEAGKLELDPEPFAIDRLWRDLATIMAASLKGKRLELLYDLDPAIPRVLVGDAMRLQQVLINLAGNAIKFTASGSVTVQARLLQRHTDADGGERVRLRIAVIDTGIGIAPEAQARLFTPFQQAEASTTRRFGGTGLGLAISRRLVQMMGGDLGVQSTPGQGSTFAFEVELPVAREVPAALAADGVPPELLGLRCLVVDDHPQARELLCAAVHQLGWTCDAVADAEAAQQRVRSAAVPYDVVFVDWAMPGMDGLALAQTLRGDPTLAARVAVVMVTASGREVLADVPPERQAALDGFLVKPVTASMLLEAVRQARASAHGTPAPAPVAGARRLAGMRVLLVEDNVINQQVASELLQREGAEVTVAEHGQAALDQLRAHPQAWDVVLMDMQMPVMDGLQATQAIRTQLGLTALPIVAMTANAMASDREACLAAGMNDHVGKPFAIDQLVRVLLHWAPHGVRGDTHAPAPAPAEGPPLDDQALAAPWPDADRVDVPGALQRLGGDPSLYQRIVRGFVQGLPHTQAQLDAKLGAALDAALAALLHTLKGTAATVGATRLAQCAAEAERAVKQALTGTAAQAQAVPTWWPPLAEELQASAQALQRVLAQLVARGLVPPEPTEAGAADQAQAADPARWRDTLQRLVALLAASDMEALELHDSLLADPAVARDPRWAPLHQAMEAMDFEAARAAVQALLGGEEASDGGA</sequence>
<feature type="modified residue" description="4-aspartylphosphate" evidence="21">
    <location>
        <position position="1478"/>
    </location>
</feature>
<keyword evidence="5 21" id="KW-0597">Phosphoprotein</keyword>
<dbReference type="EMBL" id="VJNC01000009">
    <property type="protein sequence ID" value="TSE21759.1"/>
    <property type="molecule type" value="Genomic_DNA"/>
</dbReference>
<evidence type="ECO:0000256" key="2">
    <source>
        <dbReference type="ARBA" id="ARBA00004651"/>
    </source>
</evidence>
<dbReference type="SUPFAM" id="SSF47384">
    <property type="entry name" value="Homodimeric domain of signal transducing histidine kinase"/>
    <property type="match status" value="1"/>
</dbReference>
<dbReference type="NCBIfam" id="TIGR00229">
    <property type="entry name" value="sensory_box"/>
    <property type="match status" value="2"/>
</dbReference>
<dbReference type="Proteomes" id="UP000315577">
    <property type="component" value="Unassembled WGS sequence"/>
</dbReference>
<dbReference type="PRINTS" id="PR00344">
    <property type="entry name" value="BCTRLSENSOR"/>
</dbReference>
<dbReference type="Gene3D" id="3.40.50.2300">
    <property type="match status" value="2"/>
</dbReference>
<dbReference type="SUPFAM" id="SSF55874">
    <property type="entry name" value="ATPase domain of HSP90 chaperone/DNA topoisomerase II/histidine kinase"/>
    <property type="match status" value="1"/>
</dbReference>
<evidence type="ECO:0000256" key="14">
    <source>
        <dbReference type="ARBA" id="ARBA00023026"/>
    </source>
</evidence>
<dbReference type="Proteomes" id="UP000295536">
    <property type="component" value="Unassembled WGS sequence"/>
</dbReference>
<dbReference type="Gene3D" id="3.30.450.350">
    <property type="entry name" value="CHASE domain"/>
    <property type="match status" value="1"/>
</dbReference>
<keyword evidence="9" id="KW-0547">Nucleotide-binding</keyword>
<keyword evidence="10 31" id="KW-0418">Kinase</keyword>
<dbReference type="InterPro" id="IPR000014">
    <property type="entry name" value="PAS"/>
</dbReference>
<dbReference type="SUPFAM" id="SSF55785">
    <property type="entry name" value="PYP-like sensor domain (PAS domain)"/>
    <property type="match status" value="4"/>
</dbReference>
<dbReference type="PROSITE" id="PS50839">
    <property type="entry name" value="CHASE"/>
    <property type="match status" value="1"/>
</dbReference>
<evidence type="ECO:0000256" key="4">
    <source>
        <dbReference type="ARBA" id="ARBA00022475"/>
    </source>
</evidence>
<dbReference type="PROSITE" id="PS50110">
    <property type="entry name" value="RESPONSE_REGULATORY"/>
    <property type="match status" value="2"/>
</dbReference>
<dbReference type="InterPro" id="IPR000700">
    <property type="entry name" value="PAS-assoc_C"/>
</dbReference>
<dbReference type="SUPFAM" id="SSF52172">
    <property type="entry name" value="CheY-like"/>
    <property type="match status" value="2"/>
</dbReference>
<evidence type="ECO:0000313" key="31">
    <source>
        <dbReference type="EMBL" id="TSE21759.1"/>
    </source>
</evidence>
<keyword evidence="13" id="KW-0902">Two-component regulatory system</keyword>
<evidence type="ECO:0000256" key="6">
    <source>
        <dbReference type="ARBA" id="ARBA00022679"/>
    </source>
</evidence>
<feature type="domain" description="Histidine kinase" evidence="24">
    <location>
        <begin position="1037"/>
        <end position="1263"/>
    </location>
</feature>
<keyword evidence="11" id="KW-0067">ATP-binding</keyword>
<dbReference type="InterPro" id="IPR035965">
    <property type="entry name" value="PAS-like_dom_sf"/>
</dbReference>
<dbReference type="SMART" id="SM01079">
    <property type="entry name" value="CHASE"/>
    <property type="match status" value="1"/>
</dbReference>
<reference evidence="31 33" key="2">
    <citation type="submission" date="2019-07" db="EMBL/GenBank/DDBJ databases">
        <title>Tepidimonas ignava SPS-1037 draft genome.</title>
        <authorList>
            <person name="Da Costa M.S."/>
            <person name="Froufe H.J.C."/>
            <person name="Egas C."/>
            <person name="Albuquerque L."/>
        </authorList>
    </citation>
    <scope>NUCLEOTIDE SEQUENCE [LARGE SCALE GENOMIC DNA]</scope>
    <source>
        <strain evidence="31 33">SPS-1037</strain>
    </source>
</reference>
<dbReference type="EMBL" id="SMAH01000005">
    <property type="protein sequence ID" value="TCS98250.1"/>
    <property type="molecule type" value="Genomic_DNA"/>
</dbReference>
<keyword evidence="4" id="KW-1003">Cell membrane</keyword>
<dbReference type="Pfam" id="PF00512">
    <property type="entry name" value="HisKA"/>
    <property type="match status" value="1"/>
</dbReference>
<evidence type="ECO:0000256" key="7">
    <source>
        <dbReference type="ARBA" id="ARBA00022692"/>
    </source>
</evidence>
<accession>A0A4R3LFH7</accession>
<evidence type="ECO:0000313" key="33">
    <source>
        <dbReference type="Proteomes" id="UP000315577"/>
    </source>
</evidence>
<dbReference type="Gene3D" id="3.30.565.10">
    <property type="entry name" value="Histidine kinase-like ATPase, C-terminal domain"/>
    <property type="match status" value="1"/>
</dbReference>
<evidence type="ECO:0000256" key="11">
    <source>
        <dbReference type="ARBA" id="ARBA00022840"/>
    </source>
</evidence>
<keyword evidence="15 23" id="KW-0472">Membrane</keyword>
<evidence type="ECO:0000256" key="17">
    <source>
        <dbReference type="ARBA" id="ARBA00064003"/>
    </source>
</evidence>
<dbReference type="Pfam" id="PF12860">
    <property type="entry name" value="PAS_7"/>
    <property type="match status" value="2"/>
</dbReference>
<evidence type="ECO:0000256" key="21">
    <source>
        <dbReference type="PROSITE-ProRule" id="PRU00169"/>
    </source>
</evidence>
<evidence type="ECO:0000256" key="23">
    <source>
        <dbReference type="SAM" id="Phobius"/>
    </source>
</evidence>
<evidence type="ECO:0000259" key="28">
    <source>
        <dbReference type="PROSITE" id="PS50839"/>
    </source>
</evidence>
<dbReference type="Gene3D" id="1.10.287.130">
    <property type="match status" value="1"/>
</dbReference>
<dbReference type="InterPro" id="IPR004358">
    <property type="entry name" value="Sig_transdc_His_kin-like_C"/>
</dbReference>
<dbReference type="CDD" id="cd00088">
    <property type="entry name" value="HPT"/>
    <property type="match status" value="1"/>
</dbReference>
<dbReference type="SMART" id="SM00448">
    <property type="entry name" value="REC"/>
    <property type="match status" value="2"/>
</dbReference>
<evidence type="ECO:0000256" key="5">
    <source>
        <dbReference type="ARBA" id="ARBA00022553"/>
    </source>
</evidence>
<dbReference type="InterPro" id="IPR006189">
    <property type="entry name" value="CHASE_dom"/>
</dbReference>
<dbReference type="EC" id="2.7.13.3" evidence="3"/>
<dbReference type="InterPro" id="IPR003661">
    <property type="entry name" value="HisK_dim/P_dom"/>
</dbReference>
<evidence type="ECO:0000259" key="26">
    <source>
        <dbReference type="PROSITE" id="PS50112"/>
    </source>
</evidence>
<feature type="region of interest" description="Disordered" evidence="22">
    <location>
        <begin position="1551"/>
        <end position="1572"/>
    </location>
</feature>
<feature type="domain" description="PAS" evidence="26">
    <location>
        <begin position="385"/>
        <end position="456"/>
    </location>
</feature>
<dbReference type="FunFam" id="3.30.565.10:FF:000010">
    <property type="entry name" value="Sensor histidine kinase RcsC"/>
    <property type="match status" value="1"/>
</dbReference>
<dbReference type="SMART" id="SM00388">
    <property type="entry name" value="HisKA"/>
    <property type="match status" value="1"/>
</dbReference>
<dbReference type="Pfam" id="PF13426">
    <property type="entry name" value="PAS_9"/>
    <property type="match status" value="2"/>
</dbReference>
<evidence type="ECO:0000259" key="27">
    <source>
        <dbReference type="PROSITE" id="PS50113"/>
    </source>
</evidence>
<dbReference type="GO" id="GO:0000155">
    <property type="term" value="F:phosphorelay sensor kinase activity"/>
    <property type="evidence" value="ECO:0007669"/>
    <property type="project" value="InterPro"/>
</dbReference>
<comment type="caution">
    <text evidence="30">The sequence shown here is derived from an EMBL/GenBank/DDBJ whole genome shotgun (WGS) entry which is preliminary data.</text>
</comment>
<dbReference type="Pfam" id="PF01627">
    <property type="entry name" value="Hpt"/>
    <property type="match status" value="1"/>
</dbReference>
<dbReference type="Pfam" id="PF00072">
    <property type="entry name" value="Response_reg"/>
    <property type="match status" value="2"/>
</dbReference>
<feature type="domain" description="HPt" evidence="29">
    <location>
        <begin position="1593"/>
        <end position="1696"/>
    </location>
</feature>
<feature type="modified residue" description="Phosphohistidine" evidence="20">
    <location>
        <position position="1632"/>
    </location>
</feature>
<dbReference type="InterPro" id="IPR036641">
    <property type="entry name" value="HPT_dom_sf"/>
</dbReference>
<comment type="function">
    <text evidence="16">Member of the two-component regulatory system BvgS/BvgA. Phosphorylates BvgA via a four-step phosphorelay in response to environmental signals.</text>
</comment>
<feature type="domain" description="PAS" evidence="26">
    <location>
        <begin position="535"/>
        <end position="558"/>
    </location>
</feature>
<evidence type="ECO:0000256" key="18">
    <source>
        <dbReference type="ARBA" id="ARBA00068150"/>
    </source>
</evidence>
<protein>
    <recommendedName>
        <fullName evidence="18">Sensory/regulatory protein RpfC</fullName>
        <ecNumber evidence="3">2.7.13.3</ecNumber>
    </recommendedName>
    <alternativeName>
        <fullName evidence="19">Virulence sensor protein BvgS</fullName>
    </alternativeName>
</protein>
<gene>
    <name evidence="31" type="primary">barA_2</name>
    <name evidence="30" type="ORF">EDC36_1056</name>
    <name evidence="31" type="ORF">Tigna_01486</name>
</gene>
<dbReference type="PROSITE" id="PS50112">
    <property type="entry name" value="PAS"/>
    <property type="match status" value="2"/>
</dbReference>
<reference evidence="30 32" key="1">
    <citation type="submission" date="2019-03" db="EMBL/GenBank/DDBJ databases">
        <title>Genomic Encyclopedia of Type Strains, Phase IV (KMG-IV): sequencing the most valuable type-strain genomes for metagenomic binning, comparative biology and taxonomic classification.</title>
        <authorList>
            <person name="Goeker M."/>
        </authorList>
    </citation>
    <scope>NUCLEOTIDE SEQUENCE [LARGE SCALE GENOMIC DNA]</scope>
    <source>
        <strain evidence="30 32">DSM 12034</strain>
    </source>
</reference>
<dbReference type="SMART" id="SM00091">
    <property type="entry name" value="PAS"/>
    <property type="match status" value="4"/>
</dbReference>
<dbReference type="PANTHER" id="PTHR45339:SF1">
    <property type="entry name" value="HYBRID SIGNAL TRANSDUCTION HISTIDINE KINASE J"/>
    <property type="match status" value="1"/>
</dbReference>
<dbReference type="InterPro" id="IPR011006">
    <property type="entry name" value="CheY-like_superfamily"/>
</dbReference>
<dbReference type="CDD" id="cd16922">
    <property type="entry name" value="HATPase_EvgS-ArcB-TorS-like"/>
    <property type="match status" value="1"/>
</dbReference>
<keyword evidence="7 23" id="KW-0812">Transmembrane</keyword>
<evidence type="ECO:0000256" key="16">
    <source>
        <dbReference type="ARBA" id="ARBA00058004"/>
    </source>
</evidence>
<evidence type="ECO:0000256" key="3">
    <source>
        <dbReference type="ARBA" id="ARBA00012438"/>
    </source>
</evidence>
<dbReference type="InterPro" id="IPR001610">
    <property type="entry name" value="PAC"/>
</dbReference>
<evidence type="ECO:0000256" key="13">
    <source>
        <dbReference type="ARBA" id="ARBA00023012"/>
    </source>
</evidence>
<evidence type="ECO:0000259" key="25">
    <source>
        <dbReference type="PROSITE" id="PS50110"/>
    </source>
</evidence>
<keyword evidence="8" id="KW-0732">Signal</keyword>
<dbReference type="Pfam" id="PF08447">
    <property type="entry name" value="PAS_3"/>
    <property type="match status" value="1"/>
</dbReference>
<keyword evidence="33" id="KW-1185">Reference proteome</keyword>
<dbReference type="SMART" id="SM00387">
    <property type="entry name" value="HATPase_c"/>
    <property type="match status" value="1"/>
</dbReference>
<keyword evidence="12 23" id="KW-1133">Transmembrane helix</keyword>
<dbReference type="RefSeq" id="WP_132962135.1">
    <property type="nucleotide sequence ID" value="NZ_SMAH01000005.1"/>
</dbReference>
<comment type="subunit">
    <text evidence="17">At low DSF concentrations, interacts with RpfF.</text>
</comment>
<evidence type="ECO:0000313" key="30">
    <source>
        <dbReference type="EMBL" id="TCS98250.1"/>
    </source>
</evidence>
<evidence type="ECO:0000256" key="22">
    <source>
        <dbReference type="SAM" id="MobiDB-lite"/>
    </source>
</evidence>
<feature type="domain" description="CHASE" evidence="28">
    <location>
        <begin position="151"/>
        <end position="248"/>
    </location>
</feature>
<dbReference type="InterPro" id="IPR013655">
    <property type="entry name" value="PAS_fold_3"/>
</dbReference>
<feature type="domain" description="PAC" evidence="27">
    <location>
        <begin position="717"/>
        <end position="770"/>
    </location>
</feature>
<dbReference type="Pfam" id="PF03924">
    <property type="entry name" value="CHASE"/>
    <property type="match status" value="1"/>
</dbReference>
<evidence type="ECO:0000313" key="32">
    <source>
        <dbReference type="Proteomes" id="UP000295536"/>
    </source>
</evidence>